<evidence type="ECO:0000313" key="3">
    <source>
        <dbReference type="WBParaSite" id="SPAL_0000686400.1"/>
    </source>
</evidence>
<evidence type="ECO:0000313" key="2">
    <source>
        <dbReference type="Proteomes" id="UP000046392"/>
    </source>
</evidence>
<keyword evidence="1" id="KW-1133">Transmembrane helix</keyword>
<reference evidence="3" key="1">
    <citation type="submission" date="2017-02" db="UniProtKB">
        <authorList>
            <consortium name="WormBaseParasite"/>
        </authorList>
    </citation>
    <scope>IDENTIFICATION</scope>
</reference>
<dbReference type="AlphaFoldDB" id="A0A0N5BLR8"/>
<proteinExistence type="predicted"/>
<feature type="transmembrane region" description="Helical" evidence="1">
    <location>
        <begin position="96"/>
        <end position="120"/>
    </location>
</feature>
<evidence type="ECO:0000256" key="1">
    <source>
        <dbReference type="SAM" id="Phobius"/>
    </source>
</evidence>
<dbReference type="Pfam" id="PF03268">
    <property type="entry name" value="DUF267"/>
    <property type="match status" value="1"/>
</dbReference>
<dbReference type="Proteomes" id="UP000046392">
    <property type="component" value="Unplaced"/>
</dbReference>
<feature type="transmembrane region" description="Helical" evidence="1">
    <location>
        <begin position="56"/>
        <end position="76"/>
    </location>
</feature>
<keyword evidence="1" id="KW-0472">Membrane</keyword>
<dbReference type="PANTHER" id="PTHR31930:SF1">
    <property type="entry name" value="SERPENTINE RECEPTOR, CLASS R"/>
    <property type="match status" value="1"/>
</dbReference>
<dbReference type="InterPro" id="IPR004950">
    <property type="entry name" value="DUF267_CAE_spp"/>
</dbReference>
<organism evidence="2 3">
    <name type="scientific">Strongyloides papillosus</name>
    <name type="common">Intestinal threadworm</name>
    <dbReference type="NCBI Taxonomy" id="174720"/>
    <lineage>
        <taxon>Eukaryota</taxon>
        <taxon>Metazoa</taxon>
        <taxon>Ecdysozoa</taxon>
        <taxon>Nematoda</taxon>
        <taxon>Chromadorea</taxon>
        <taxon>Rhabditida</taxon>
        <taxon>Tylenchina</taxon>
        <taxon>Panagrolaimomorpha</taxon>
        <taxon>Strongyloidoidea</taxon>
        <taxon>Strongyloididae</taxon>
        <taxon>Strongyloides</taxon>
    </lineage>
</organism>
<dbReference type="WBParaSite" id="SPAL_0000686400.1">
    <property type="protein sequence ID" value="SPAL_0000686400.1"/>
    <property type="gene ID" value="SPAL_0000686400"/>
</dbReference>
<keyword evidence="1" id="KW-0812">Transmembrane</keyword>
<accession>A0A0N5BLR8</accession>
<protein>
    <submittedName>
        <fullName evidence="3">Gustatory receptor</fullName>
    </submittedName>
</protein>
<feature type="transmembrane region" description="Helical" evidence="1">
    <location>
        <begin position="272"/>
        <end position="291"/>
    </location>
</feature>
<sequence length="400" mass="46675">MENNEVIQNFSEEYYDVKSLKKYVFYPIYCFSKKVGIPNFDNKDQTNDCRSKFTKIFLLIIFVLPLIATFIYHLIIGKKYTFLSLRNLENSLISLYYIHSIIALLIYNNLKNTNFFINFIKHLKEYKEIRIVPSFSVERNFSKIKVKLFIFWFLFLVSFIYETILNFVDYEKNSSDDKQYKLSKLYGKSTYIIDALLLFYAKLIIVISATIYSCIYGTLDFEAEAFGKECQEFFEKTPSIHLENINVISLKHTKFFKLVTFSHQIVGKYTDLAVFNCTMMIVYGISVYRFYSSTASDTIYAIQYLLAIFCVIYLEVILLLPICFMDKSLQNIKNTILNNPILWDMKNTQLHGLALSMVTRSDHCEYHGLLMGLIPLNDKTIPLLLIVVVILTSLLGTAVL</sequence>
<keyword evidence="2" id="KW-1185">Reference proteome</keyword>
<dbReference type="PANTHER" id="PTHR31930">
    <property type="entry name" value="SERPENTINE RECEPTOR, CLASS R"/>
    <property type="match status" value="1"/>
</dbReference>
<feature type="transmembrane region" description="Helical" evidence="1">
    <location>
        <begin position="191"/>
        <end position="212"/>
    </location>
</feature>
<name>A0A0N5BLR8_STREA</name>
<feature type="transmembrane region" description="Helical" evidence="1">
    <location>
        <begin position="148"/>
        <end position="168"/>
    </location>
</feature>
<feature type="transmembrane region" description="Helical" evidence="1">
    <location>
        <begin position="381"/>
        <end position="399"/>
    </location>
</feature>
<feature type="transmembrane region" description="Helical" evidence="1">
    <location>
        <begin position="303"/>
        <end position="324"/>
    </location>
</feature>
<dbReference type="STRING" id="174720.A0A0N5BLR8"/>